<keyword evidence="2" id="KW-0326">Glycosidase</keyword>
<dbReference type="RefSeq" id="WP_129231519.1">
    <property type="nucleotide sequence ID" value="NZ_SDPO01000002.1"/>
</dbReference>
<accession>A0A4V1QSS0</accession>
<evidence type="ECO:0000256" key="4">
    <source>
        <dbReference type="SAM" id="Phobius"/>
    </source>
</evidence>
<evidence type="ECO:0000256" key="3">
    <source>
        <dbReference type="SAM" id="MobiDB-lite"/>
    </source>
</evidence>
<dbReference type="PANTHER" id="PTHR31308:SF3">
    <property type="entry name" value="ENDOGLYCOCERAMIDASE"/>
    <property type="match status" value="1"/>
</dbReference>
<feature type="transmembrane region" description="Helical" evidence="4">
    <location>
        <begin position="176"/>
        <end position="196"/>
    </location>
</feature>
<sequence length="813" mass="86204">MHDAPTTHADDRADRAAQETASETTSEATSETTAARHAARRPLVAVIAMLALIVVQAVADPTGLLALVGWSGAIPQASAGVWPFAPYLVFVPVVLGVVWWAAVRAGDRFWTLTAGVVLAVLLAQAAACLVMTWDLAVAAWAAGFVTAKAVPAALIVAALARWFGGPTDRRSFQRGSIWPAAVIFAVLAPLLAGLWWTGAVYADGIPVARLDRGIPSMLIAVVLIAGATALCLRWMRARVPGVLGGWLAALVAGGLVGIVQAVVALIVDGGFAGDIWPLMAAYVTVADGLAFGACAGWIVGVSAVVTDRVLARRGASRGPQLVAASVAVVAMGAAFLLPGGDAASAVDASTSPPEGFLRAEGSIITDGAGNQVLLRGVNVNQLVDFYQHQPDVPATRPLTEDDYASMAEYGFNVVRLNLSWSALEPERGTLDPEYLSKIEEAVAWGEEYGIYTVLDMHQDGWWNGPTEAGTACRPGTEEMWGYDGAPEWATITDDAPRCQFTGRDISPAGDRAFQNFYFDTDGVQTAFAETWGELAAEFADEPMVAGFDLINEPGFGETAPVTTSHQLGRFYDRAIDEIREAGAPQIVFFEPSILWSGLGFDTGPTPGFTDDDNIVFSPHLYAESITMDRDLGIPPIVSIERQFALAQRVADLYDAPLWSGEYGYWGDDDDVLARMNRYADEEDERRLGSAYWVWKQACGDPQNGIGPFGNALMMQECETGGDAPPKADLLEILSRAYPQSAPGVLTSLEAEGAAVDLAGTTPDRGCDLEVWIPGAAEPDVEVTGIEEVETTEVPGGWIVTGCADGDYTLSTNG</sequence>
<feature type="transmembrane region" description="Helical" evidence="4">
    <location>
        <begin position="42"/>
        <end position="59"/>
    </location>
</feature>
<dbReference type="InterPro" id="IPR017853">
    <property type="entry name" value="GH"/>
</dbReference>
<feature type="transmembrane region" description="Helical" evidence="4">
    <location>
        <begin position="216"/>
        <end position="235"/>
    </location>
</feature>
<evidence type="ECO:0000256" key="2">
    <source>
        <dbReference type="ARBA" id="ARBA00023295"/>
    </source>
</evidence>
<comment type="caution">
    <text evidence="6">The sequence shown here is derived from an EMBL/GenBank/DDBJ whole genome shotgun (WGS) entry which is preliminary data.</text>
</comment>
<feature type="transmembrane region" description="Helical" evidence="4">
    <location>
        <begin position="139"/>
        <end position="164"/>
    </location>
</feature>
<keyword evidence="4" id="KW-0472">Membrane</keyword>
<proteinExistence type="predicted"/>
<feature type="region of interest" description="Disordered" evidence="3">
    <location>
        <begin position="1"/>
        <end position="35"/>
    </location>
</feature>
<protein>
    <recommendedName>
        <fullName evidence="5">Glycoside hydrolase family 5 domain-containing protein</fullName>
    </recommendedName>
</protein>
<dbReference type="GO" id="GO:0004553">
    <property type="term" value="F:hydrolase activity, hydrolyzing O-glycosyl compounds"/>
    <property type="evidence" value="ECO:0007669"/>
    <property type="project" value="InterPro"/>
</dbReference>
<feature type="transmembrane region" description="Helical" evidence="4">
    <location>
        <begin position="109"/>
        <end position="133"/>
    </location>
</feature>
<feature type="compositionally biased region" description="Basic and acidic residues" evidence="3">
    <location>
        <begin position="1"/>
        <end position="17"/>
    </location>
</feature>
<dbReference type="InterPro" id="IPR013780">
    <property type="entry name" value="Glyco_hydro_b"/>
</dbReference>
<feature type="domain" description="Glycoside hydrolase family 5" evidence="5">
    <location>
        <begin position="369"/>
        <end position="696"/>
    </location>
</feature>
<reference evidence="6 7" key="1">
    <citation type="submission" date="2019-01" db="EMBL/GenBank/DDBJ databases">
        <authorList>
            <person name="Li J."/>
        </authorList>
    </citation>
    <scope>NUCLEOTIDE SEQUENCE [LARGE SCALE GENOMIC DNA]</scope>
    <source>
        <strain evidence="6 7">CCUG 35506</strain>
    </source>
</reference>
<feature type="transmembrane region" description="Helical" evidence="4">
    <location>
        <begin position="247"/>
        <end position="267"/>
    </location>
</feature>
<dbReference type="Gene3D" id="3.20.20.80">
    <property type="entry name" value="Glycosidases"/>
    <property type="match status" value="1"/>
</dbReference>
<dbReference type="PANTHER" id="PTHR31308">
    <property type="match status" value="1"/>
</dbReference>
<dbReference type="InterPro" id="IPR001547">
    <property type="entry name" value="Glyco_hydro_5"/>
</dbReference>
<feature type="compositionally biased region" description="Low complexity" evidence="3">
    <location>
        <begin position="18"/>
        <end position="35"/>
    </location>
</feature>
<evidence type="ECO:0000256" key="1">
    <source>
        <dbReference type="ARBA" id="ARBA00022801"/>
    </source>
</evidence>
<feature type="transmembrane region" description="Helical" evidence="4">
    <location>
        <begin position="318"/>
        <end position="337"/>
    </location>
</feature>
<gene>
    <name evidence="6" type="ORF">ESP57_10630</name>
</gene>
<dbReference type="Pfam" id="PF00150">
    <property type="entry name" value="Cellulase"/>
    <property type="match status" value="1"/>
</dbReference>
<keyword evidence="7" id="KW-1185">Reference proteome</keyword>
<keyword evidence="1" id="KW-0378">Hydrolase</keyword>
<evidence type="ECO:0000313" key="7">
    <source>
        <dbReference type="Proteomes" id="UP000292935"/>
    </source>
</evidence>
<keyword evidence="4" id="KW-0812">Transmembrane</keyword>
<dbReference type="AlphaFoldDB" id="A0A4V1QSS0"/>
<dbReference type="GO" id="GO:0000272">
    <property type="term" value="P:polysaccharide catabolic process"/>
    <property type="evidence" value="ECO:0007669"/>
    <property type="project" value="InterPro"/>
</dbReference>
<evidence type="ECO:0000313" key="6">
    <source>
        <dbReference type="EMBL" id="RXZ49363.1"/>
    </source>
</evidence>
<evidence type="ECO:0000259" key="5">
    <source>
        <dbReference type="Pfam" id="PF00150"/>
    </source>
</evidence>
<name>A0A4V1QSS0_9MICO</name>
<keyword evidence="4" id="KW-1133">Transmembrane helix</keyword>
<dbReference type="Gene3D" id="2.60.40.1180">
    <property type="entry name" value="Golgi alpha-mannosidase II"/>
    <property type="match status" value="1"/>
</dbReference>
<dbReference type="SUPFAM" id="SSF51445">
    <property type="entry name" value="(Trans)glycosidases"/>
    <property type="match status" value="1"/>
</dbReference>
<feature type="transmembrane region" description="Helical" evidence="4">
    <location>
        <begin position="279"/>
        <end position="306"/>
    </location>
</feature>
<dbReference type="OrthoDB" id="4771662at2"/>
<dbReference type="InterPro" id="IPR052066">
    <property type="entry name" value="Glycosphingolipid_Hydrolases"/>
</dbReference>
<dbReference type="EMBL" id="SDPO01000002">
    <property type="protein sequence ID" value="RXZ49363.1"/>
    <property type="molecule type" value="Genomic_DNA"/>
</dbReference>
<organism evidence="6 7">
    <name type="scientific">Agromyces fucosus</name>
    <dbReference type="NCBI Taxonomy" id="41985"/>
    <lineage>
        <taxon>Bacteria</taxon>
        <taxon>Bacillati</taxon>
        <taxon>Actinomycetota</taxon>
        <taxon>Actinomycetes</taxon>
        <taxon>Micrococcales</taxon>
        <taxon>Microbacteriaceae</taxon>
        <taxon>Agromyces</taxon>
    </lineage>
</organism>
<feature type="transmembrane region" description="Helical" evidence="4">
    <location>
        <begin position="79"/>
        <end position="102"/>
    </location>
</feature>
<dbReference type="Proteomes" id="UP000292935">
    <property type="component" value="Unassembled WGS sequence"/>
</dbReference>